<sequence>MEPHGPPRRGRPLGIYDDTSDSMDNIGGEWDDHPVRGFGEDGSRRSTRGGPHRRRGAESRGMTDLMDEMSLHERQRRAGGRDLSHIDAMLDEVELHEREQRAGGRGTSHIGAMLDDMESDPRQGGAGGGAHDYERSHLTVRDLPMLKERRAYMMEGMKNARNGEERRTLQVKFNMMTEDIARHEYERRESGKMPRGMGGLVAGTASNSRQSRTGGREPREMSGEFHDDRRKPLNLSELPKLRSDRASMMKSLKYFVESGNDGGCRMAQDNINIINEDIARLELQHRDGSKMPRGMGAPTGHRDREDYTDEESDDYPLGPRRGHSNASSRRVDLQKGSQILKHEPSFENHDASLILAQSYSIGLGKSAFFLASLLSSSSQRAALMKKVSIRAEVPHEANPIKDHELVPRRRKIETDERGRDDVMGTETRSQSTPGGPSKVTTFTRTAHLSIAAKVLRLNVQEFILAVYLTTTTTTGRKTRKQAAMEVGWFTS</sequence>
<evidence type="ECO:0000313" key="2">
    <source>
        <dbReference type="EMBL" id="CAF9921609.1"/>
    </source>
</evidence>
<evidence type="ECO:0000256" key="1">
    <source>
        <dbReference type="SAM" id="MobiDB-lite"/>
    </source>
</evidence>
<dbReference type="EMBL" id="CAJPDR010000147">
    <property type="protein sequence ID" value="CAF9921609.1"/>
    <property type="molecule type" value="Genomic_DNA"/>
</dbReference>
<name>A0A8H3IPW2_9LECA</name>
<reference evidence="2" key="1">
    <citation type="submission" date="2021-03" db="EMBL/GenBank/DDBJ databases">
        <authorList>
            <person name="Tagirdzhanova G."/>
        </authorList>
    </citation>
    <scope>NUCLEOTIDE SEQUENCE</scope>
</reference>
<feature type="region of interest" description="Disordered" evidence="1">
    <location>
        <begin position="284"/>
        <end position="333"/>
    </location>
</feature>
<feature type="compositionally biased region" description="Basic and acidic residues" evidence="1">
    <location>
        <begin position="30"/>
        <end position="44"/>
    </location>
</feature>
<proteinExistence type="predicted"/>
<feature type="compositionally biased region" description="Polar residues" evidence="1">
    <location>
        <begin position="204"/>
        <end position="213"/>
    </location>
</feature>
<feature type="compositionally biased region" description="Basic residues" evidence="1">
    <location>
        <begin position="45"/>
        <end position="55"/>
    </location>
</feature>
<dbReference type="AlphaFoldDB" id="A0A8H3IPW2"/>
<feature type="region of interest" description="Disordered" evidence="1">
    <location>
        <begin position="189"/>
        <end position="230"/>
    </location>
</feature>
<comment type="caution">
    <text evidence="2">The sequence shown here is derived from an EMBL/GenBank/DDBJ whole genome shotgun (WGS) entry which is preliminary data.</text>
</comment>
<keyword evidence="3" id="KW-1185">Reference proteome</keyword>
<gene>
    <name evidence="2" type="ORF">ALECFALPRED_001839</name>
</gene>
<feature type="compositionally biased region" description="Basic residues" evidence="1">
    <location>
        <begin position="1"/>
        <end position="11"/>
    </location>
</feature>
<feature type="region of interest" description="Disordered" evidence="1">
    <location>
        <begin position="1"/>
        <end position="68"/>
    </location>
</feature>
<evidence type="ECO:0000313" key="3">
    <source>
        <dbReference type="Proteomes" id="UP000664203"/>
    </source>
</evidence>
<organism evidence="2 3">
    <name type="scientific">Alectoria fallacina</name>
    <dbReference type="NCBI Taxonomy" id="1903189"/>
    <lineage>
        <taxon>Eukaryota</taxon>
        <taxon>Fungi</taxon>
        <taxon>Dikarya</taxon>
        <taxon>Ascomycota</taxon>
        <taxon>Pezizomycotina</taxon>
        <taxon>Lecanoromycetes</taxon>
        <taxon>OSLEUM clade</taxon>
        <taxon>Lecanoromycetidae</taxon>
        <taxon>Lecanorales</taxon>
        <taxon>Lecanorineae</taxon>
        <taxon>Parmeliaceae</taxon>
        <taxon>Alectoria</taxon>
    </lineage>
</organism>
<feature type="compositionally biased region" description="Polar residues" evidence="1">
    <location>
        <begin position="426"/>
        <end position="437"/>
    </location>
</feature>
<feature type="compositionally biased region" description="Basic and acidic residues" evidence="1">
    <location>
        <begin position="214"/>
        <end position="230"/>
    </location>
</feature>
<feature type="compositionally biased region" description="Basic and acidic residues" evidence="1">
    <location>
        <begin position="413"/>
        <end position="422"/>
    </location>
</feature>
<protein>
    <submittedName>
        <fullName evidence="2">Uncharacterized protein</fullName>
    </submittedName>
</protein>
<dbReference type="Proteomes" id="UP000664203">
    <property type="component" value="Unassembled WGS sequence"/>
</dbReference>
<dbReference type="OrthoDB" id="10457795at2759"/>
<accession>A0A8H3IPW2</accession>
<feature type="region of interest" description="Disordered" evidence="1">
    <location>
        <begin position="413"/>
        <end position="437"/>
    </location>
</feature>